<dbReference type="EMBL" id="JARH01000321">
    <property type="protein sequence ID" value="EXF82442.1"/>
    <property type="molecule type" value="Genomic_DNA"/>
</dbReference>
<dbReference type="Proteomes" id="UP000020467">
    <property type="component" value="Unassembled WGS sequence"/>
</dbReference>
<dbReference type="InterPro" id="IPR000277">
    <property type="entry name" value="Cys/Met-Metab_PyrdxlP-dep_enz"/>
</dbReference>
<dbReference type="InterPro" id="IPR015421">
    <property type="entry name" value="PyrdxlP-dep_Trfase_major"/>
</dbReference>
<dbReference type="PANTHER" id="PTHR43797">
    <property type="entry name" value="HOMOCYSTEINE/CYSTEINE SYNTHASE"/>
    <property type="match status" value="1"/>
</dbReference>
<dbReference type="CDD" id="cd00614">
    <property type="entry name" value="CGS_like"/>
    <property type="match status" value="1"/>
</dbReference>
<dbReference type="InterPro" id="IPR006235">
    <property type="entry name" value="OAc-hSer/O-AcSer_sulfhydrylase"/>
</dbReference>
<dbReference type="GO" id="GO:0071269">
    <property type="term" value="P:L-homocysteine biosynthetic process"/>
    <property type="evidence" value="ECO:0007669"/>
    <property type="project" value="TreeGrafter"/>
</dbReference>
<dbReference type="eggNOG" id="KOG0053">
    <property type="taxonomic scope" value="Eukaryota"/>
</dbReference>
<reference evidence="7 8" key="1">
    <citation type="submission" date="2014-02" db="EMBL/GenBank/DDBJ databases">
        <title>The genome sequence of Colletotrichum fioriniae PJ7.</title>
        <authorList>
            <person name="Baroncelli R."/>
            <person name="Thon M.R."/>
        </authorList>
    </citation>
    <scope>NUCLEOTIDE SEQUENCE [LARGE SCALE GENOMIC DNA]</scope>
    <source>
        <strain evidence="7 8">PJ7</strain>
    </source>
</reference>
<protein>
    <submittedName>
        <fullName evidence="7">O-acetylhomoserine</fullName>
    </submittedName>
</protein>
<evidence type="ECO:0000256" key="4">
    <source>
        <dbReference type="ARBA" id="ARBA00022898"/>
    </source>
</evidence>
<dbReference type="HOGENOM" id="CLU_018986_4_0_1"/>
<evidence type="ECO:0000256" key="3">
    <source>
        <dbReference type="ARBA" id="ARBA00022679"/>
    </source>
</evidence>
<keyword evidence="8" id="KW-1185">Reference proteome</keyword>
<organism evidence="7 8">
    <name type="scientific">Colletotrichum fioriniae PJ7</name>
    <dbReference type="NCBI Taxonomy" id="1445577"/>
    <lineage>
        <taxon>Eukaryota</taxon>
        <taxon>Fungi</taxon>
        <taxon>Dikarya</taxon>
        <taxon>Ascomycota</taxon>
        <taxon>Pezizomycotina</taxon>
        <taxon>Sordariomycetes</taxon>
        <taxon>Hypocreomycetidae</taxon>
        <taxon>Glomerellales</taxon>
        <taxon>Glomerellaceae</taxon>
        <taxon>Colletotrichum</taxon>
        <taxon>Colletotrichum acutatum species complex</taxon>
    </lineage>
</organism>
<feature type="modified residue" description="N6-(pyridoxal phosphate)lysine" evidence="5">
    <location>
        <position position="214"/>
    </location>
</feature>
<evidence type="ECO:0000256" key="2">
    <source>
        <dbReference type="ARBA" id="ARBA00009077"/>
    </source>
</evidence>
<comment type="caution">
    <text evidence="7">The sequence shown here is derived from an EMBL/GenBank/DDBJ whole genome shotgun (WGS) entry which is preliminary data.</text>
</comment>
<dbReference type="FunFam" id="3.40.640.10:FF:000035">
    <property type="entry name" value="O-succinylhomoserine sulfhydrylase"/>
    <property type="match status" value="1"/>
</dbReference>
<evidence type="ECO:0000256" key="1">
    <source>
        <dbReference type="ARBA" id="ARBA00001933"/>
    </source>
</evidence>
<dbReference type="GO" id="GO:0019346">
    <property type="term" value="P:transsulfuration"/>
    <property type="evidence" value="ECO:0007669"/>
    <property type="project" value="InterPro"/>
</dbReference>
<dbReference type="AlphaFoldDB" id="A0A010QQS9"/>
<accession>A0A010QQS9</accession>
<name>A0A010QQS9_9PEZI</name>
<dbReference type="OrthoDB" id="3512640at2759"/>
<comment type="similarity">
    <text evidence="2 6">Belongs to the trans-sulfuration enzymes family.</text>
</comment>
<dbReference type="GO" id="GO:0004124">
    <property type="term" value="F:cysteine synthase activity"/>
    <property type="evidence" value="ECO:0007669"/>
    <property type="project" value="TreeGrafter"/>
</dbReference>
<dbReference type="GO" id="GO:0006535">
    <property type="term" value="P:cysteine biosynthetic process from serine"/>
    <property type="evidence" value="ECO:0007669"/>
    <property type="project" value="TreeGrafter"/>
</dbReference>
<dbReference type="GO" id="GO:0003961">
    <property type="term" value="F:O-acetylhomoserine aminocarboxypropyltransferase activity"/>
    <property type="evidence" value="ECO:0007669"/>
    <property type="project" value="TreeGrafter"/>
</dbReference>
<dbReference type="NCBIfam" id="TIGR01326">
    <property type="entry name" value="OAH_OAS_sulfhy"/>
    <property type="match status" value="1"/>
</dbReference>
<gene>
    <name evidence="7" type="ORF">CFIO01_01902</name>
</gene>
<dbReference type="SUPFAM" id="SSF53383">
    <property type="entry name" value="PLP-dependent transferases"/>
    <property type="match status" value="1"/>
</dbReference>
<dbReference type="PANTHER" id="PTHR43797:SF2">
    <property type="entry name" value="HOMOCYSTEINE_CYSTEINE SYNTHASE"/>
    <property type="match status" value="1"/>
</dbReference>
<evidence type="ECO:0000313" key="8">
    <source>
        <dbReference type="Proteomes" id="UP000020467"/>
    </source>
</evidence>
<keyword evidence="4 5" id="KW-0663">Pyridoxal phosphate</keyword>
<dbReference type="Pfam" id="PF01053">
    <property type="entry name" value="Cys_Met_Meta_PP"/>
    <property type="match status" value="1"/>
</dbReference>
<evidence type="ECO:0000256" key="5">
    <source>
        <dbReference type="PIRSR" id="PIRSR001434-2"/>
    </source>
</evidence>
<proteinExistence type="inferred from homology"/>
<dbReference type="GO" id="GO:0030170">
    <property type="term" value="F:pyridoxal phosphate binding"/>
    <property type="evidence" value="ECO:0007669"/>
    <property type="project" value="InterPro"/>
</dbReference>
<evidence type="ECO:0000256" key="6">
    <source>
        <dbReference type="RuleBase" id="RU362118"/>
    </source>
</evidence>
<dbReference type="GO" id="GO:0005737">
    <property type="term" value="C:cytoplasm"/>
    <property type="evidence" value="ECO:0007669"/>
    <property type="project" value="TreeGrafter"/>
</dbReference>
<dbReference type="KEGG" id="cfj:CFIO01_01902"/>
<evidence type="ECO:0000313" key="7">
    <source>
        <dbReference type="EMBL" id="EXF82442.1"/>
    </source>
</evidence>
<keyword evidence="3" id="KW-0808">Transferase</keyword>
<dbReference type="Gene3D" id="3.90.1150.10">
    <property type="entry name" value="Aspartate Aminotransferase, domain 1"/>
    <property type="match status" value="1"/>
</dbReference>
<sequence length="443" mass="48222">MSSPATFNTASRFETLQIHAGQKTDPVSKSRAVPIYQTAYFNFDDSAHAARCYGLEEEGNIGTRTMNPTTDVLEKRMAALEGGLAAVAVASGQSAVFMTMLCLAGRGESIISTANMYHGAYNQFSFLLPDLGISVAIVPETPESIEGAIDETTRAIYIESMGHPRMNVPDIEAIAQIAHRHGIPLVVDNTAGAGGYWCQPILYGADIVTHSASKWICGHGTSVGGVVVDSGKFDWRSPRFTRLNQPNPGFHNINFHESFGRLAFVSRFRHQILRDSGACLSPYNSRDLLIGLETLSLRCEKHTRNATELAVWLRDHPKISWVDYPGLGDHPEYSATTKYFPRGAGAVMLFGIKGGAAAGESLVDGFKLITHMASFGDARSAATHPWSSTHKPMYPKEKIDLGVTEDMIRISVGLEHIEDLKEDIQQSINAYEETVISGVSSVS</sequence>
<dbReference type="PIRSF" id="PIRSF001434">
    <property type="entry name" value="CGS"/>
    <property type="match status" value="1"/>
</dbReference>
<dbReference type="STRING" id="1445577.A0A010QQS9"/>
<dbReference type="InterPro" id="IPR015422">
    <property type="entry name" value="PyrdxlP-dep_Trfase_small"/>
</dbReference>
<dbReference type="Gene3D" id="3.40.640.10">
    <property type="entry name" value="Type I PLP-dependent aspartate aminotransferase-like (Major domain)"/>
    <property type="match status" value="1"/>
</dbReference>
<dbReference type="InterPro" id="IPR015424">
    <property type="entry name" value="PyrdxlP-dep_Trfase"/>
</dbReference>
<comment type="cofactor">
    <cofactor evidence="1 6">
        <name>pyridoxal 5'-phosphate</name>
        <dbReference type="ChEBI" id="CHEBI:597326"/>
    </cofactor>
</comment>